<comment type="caution">
    <text evidence="1">The sequence shown here is derived from an EMBL/GenBank/DDBJ whole genome shotgun (WGS) entry which is preliminary data.</text>
</comment>
<dbReference type="EMBL" id="BPVZ01000014">
    <property type="protein sequence ID" value="GKU99693.1"/>
    <property type="molecule type" value="Genomic_DNA"/>
</dbReference>
<evidence type="ECO:0000313" key="2">
    <source>
        <dbReference type="Proteomes" id="UP001054252"/>
    </source>
</evidence>
<name>A0AAV5IND3_9ROSI</name>
<protein>
    <submittedName>
        <fullName evidence="1">Uncharacterized protein</fullName>
    </submittedName>
</protein>
<organism evidence="1 2">
    <name type="scientific">Rubroshorea leprosula</name>
    <dbReference type="NCBI Taxonomy" id="152421"/>
    <lineage>
        <taxon>Eukaryota</taxon>
        <taxon>Viridiplantae</taxon>
        <taxon>Streptophyta</taxon>
        <taxon>Embryophyta</taxon>
        <taxon>Tracheophyta</taxon>
        <taxon>Spermatophyta</taxon>
        <taxon>Magnoliopsida</taxon>
        <taxon>eudicotyledons</taxon>
        <taxon>Gunneridae</taxon>
        <taxon>Pentapetalae</taxon>
        <taxon>rosids</taxon>
        <taxon>malvids</taxon>
        <taxon>Malvales</taxon>
        <taxon>Dipterocarpaceae</taxon>
        <taxon>Rubroshorea</taxon>
    </lineage>
</organism>
<proteinExistence type="predicted"/>
<accession>A0AAV5IND3</accession>
<keyword evidence="2" id="KW-1185">Reference proteome</keyword>
<reference evidence="1 2" key="1">
    <citation type="journal article" date="2021" name="Commun. Biol.">
        <title>The genome of Shorea leprosula (Dipterocarpaceae) highlights the ecological relevance of drought in aseasonal tropical rainforests.</title>
        <authorList>
            <person name="Ng K.K.S."/>
            <person name="Kobayashi M.J."/>
            <person name="Fawcett J.A."/>
            <person name="Hatakeyama M."/>
            <person name="Paape T."/>
            <person name="Ng C.H."/>
            <person name="Ang C.C."/>
            <person name="Tnah L.H."/>
            <person name="Lee C.T."/>
            <person name="Nishiyama T."/>
            <person name="Sese J."/>
            <person name="O'Brien M.J."/>
            <person name="Copetti D."/>
            <person name="Mohd Noor M.I."/>
            <person name="Ong R.C."/>
            <person name="Putra M."/>
            <person name="Sireger I.Z."/>
            <person name="Indrioko S."/>
            <person name="Kosugi Y."/>
            <person name="Izuno A."/>
            <person name="Isagi Y."/>
            <person name="Lee S.L."/>
            <person name="Shimizu K.K."/>
        </authorList>
    </citation>
    <scope>NUCLEOTIDE SEQUENCE [LARGE SCALE GENOMIC DNA]</scope>
    <source>
        <strain evidence="1">214</strain>
    </source>
</reference>
<gene>
    <name evidence="1" type="ORF">SLEP1_g12499</name>
</gene>
<dbReference type="AlphaFoldDB" id="A0AAV5IND3"/>
<dbReference type="Proteomes" id="UP001054252">
    <property type="component" value="Unassembled WGS sequence"/>
</dbReference>
<sequence length="38" mass="4397">MHNLVVFIVSTLYYPPVCGCLLVCHSYFANMRTHHCIN</sequence>
<evidence type="ECO:0000313" key="1">
    <source>
        <dbReference type="EMBL" id="GKU99693.1"/>
    </source>
</evidence>